<protein>
    <submittedName>
        <fullName evidence="1">Uncharacterized protein</fullName>
    </submittedName>
</protein>
<accession>A0A4S8RRN1</accession>
<gene>
    <name evidence="1" type="ORF">EZV76_03355</name>
</gene>
<dbReference type="AlphaFoldDB" id="A0A4S8RRN1"/>
<organism evidence="1 2">
    <name type="scientific">Flagellimonas alvinocaridis</name>
    <dbReference type="NCBI Taxonomy" id="2530200"/>
    <lineage>
        <taxon>Bacteria</taxon>
        <taxon>Pseudomonadati</taxon>
        <taxon>Bacteroidota</taxon>
        <taxon>Flavobacteriia</taxon>
        <taxon>Flavobacteriales</taxon>
        <taxon>Flavobacteriaceae</taxon>
        <taxon>Flagellimonas</taxon>
    </lineage>
</organism>
<keyword evidence="2" id="KW-1185">Reference proteome</keyword>
<reference evidence="1 2" key="1">
    <citation type="submission" date="2019-03" db="EMBL/GenBank/DDBJ databases">
        <title>Muricauda SCR12 sp.nov, a marine bacterium isolated from Pacific Ocean:the Okinawa trough.</title>
        <authorList>
            <person name="Liu L."/>
        </authorList>
    </citation>
    <scope>NUCLEOTIDE SEQUENCE [LARGE SCALE GENOMIC DNA]</scope>
    <source>
        <strain evidence="1 2">SCR12</strain>
    </source>
</reference>
<comment type="caution">
    <text evidence="1">The sequence shown here is derived from an EMBL/GenBank/DDBJ whole genome shotgun (WGS) entry which is preliminary data.</text>
</comment>
<evidence type="ECO:0000313" key="2">
    <source>
        <dbReference type="Proteomes" id="UP000310406"/>
    </source>
</evidence>
<dbReference type="OrthoDB" id="345849at2"/>
<dbReference type="EMBL" id="SNTZ01000001">
    <property type="protein sequence ID" value="THV61377.1"/>
    <property type="molecule type" value="Genomic_DNA"/>
</dbReference>
<name>A0A4S8RRN1_9FLAO</name>
<proteinExistence type="predicted"/>
<sequence length="235" mass="28187">MIMPSDKVYKETKQIMLGKKVMKPEFKTLAEWIDKAYGVKTINIFYDTIDKGTHPRLEICFEHPQERAKFDAPNGFSFDSAKQKAIGKKFQETLNEQGLIRKNGFSRFSKKLASSEYKTENIWVIYGDFESIARIEANESIPEEKVKKLKKGLNNPHIWEISRAFSYTTFFLYSDEQLKKYENSEEHKKWTDEYYELLKKYDPFGYFKREFFSISLDSKENFDKNYESNWYYYYK</sequence>
<evidence type="ECO:0000313" key="1">
    <source>
        <dbReference type="EMBL" id="THV61377.1"/>
    </source>
</evidence>
<dbReference type="Proteomes" id="UP000310406">
    <property type="component" value="Unassembled WGS sequence"/>
</dbReference>